<proteinExistence type="predicted"/>
<comment type="caution">
    <text evidence="1">The sequence shown here is derived from an EMBL/GenBank/DDBJ whole genome shotgun (WGS) entry which is preliminary data.</text>
</comment>
<accession>A0ABW1E9G6</accession>
<sequence>MVTKVYSAEFRADAVALHLSDPKSTYEGVAKDPETAWATNRELMAQLTGTFRRHH</sequence>
<gene>
    <name evidence="1" type="ORF">ACFPZI_36935</name>
</gene>
<dbReference type="RefSeq" id="WP_381371542.1">
    <property type="nucleotide sequence ID" value="NZ_JBHSOA010000142.1"/>
</dbReference>
<keyword evidence="2" id="KW-1185">Reference proteome</keyword>
<organism evidence="1 2">
    <name type="scientific">Streptomyces chlorus</name>
    <dbReference type="NCBI Taxonomy" id="887452"/>
    <lineage>
        <taxon>Bacteria</taxon>
        <taxon>Bacillati</taxon>
        <taxon>Actinomycetota</taxon>
        <taxon>Actinomycetes</taxon>
        <taxon>Kitasatosporales</taxon>
        <taxon>Streptomycetaceae</taxon>
        <taxon>Streptomyces</taxon>
    </lineage>
</organism>
<evidence type="ECO:0000313" key="1">
    <source>
        <dbReference type="EMBL" id="MFC5857140.1"/>
    </source>
</evidence>
<dbReference type="Proteomes" id="UP001596180">
    <property type="component" value="Unassembled WGS sequence"/>
</dbReference>
<evidence type="ECO:0000313" key="2">
    <source>
        <dbReference type="Proteomes" id="UP001596180"/>
    </source>
</evidence>
<name>A0ABW1E9G6_9ACTN</name>
<reference evidence="2" key="1">
    <citation type="journal article" date="2019" name="Int. J. Syst. Evol. Microbiol.">
        <title>The Global Catalogue of Microorganisms (GCM) 10K type strain sequencing project: providing services to taxonomists for standard genome sequencing and annotation.</title>
        <authorList>
            <consortium name="The Broad Institute Genomics Platform"/>
            <consortium name="The Broad Institute Genome Sequencing Center for Infectious Disease"/>
            <person name="Wu L."/>
            <person name="Ma J."/>
        </authorList>
    </citation>
    <scope>NUCLEOTIDE SEQUENCE [LARGE SCALE GENOMIC DNA]</scope>
    <source>
        <strain evidence="2">JCM 10411</strain>
    </source>
</reference>
<protein>
    <submittedName>
        <fullName evidence="1">Uncharacterized protein</fullName>
    </submittedName>
</protein>
<dbReference type="EMBL" id="JBHSOA010000142">
    <property type="protein sequence ID" value="MFC5857140.1"/>
    <property type="molecule type" value="Genomic_DNA"/>
</dbReference>
<dbReference type="Gene3D" id="1.10.10.60">
    <property type="entry name" value="Homeodomain-like"/>
    <property type="match status" value="1"/>
</dbReference>